<dbReference type="HOGENOM" id="CLU_1234294_0_0_12"/>
<feature type="compositionally biased region" description="Acidic residues" evidence="1">
    <location>
        <begin position="211"/>
        <end position="224"/>
    </location>
</feature>
<dbReference type="STRING" id="1307761.L21SP2_0684"/>
<name>V5WG23_9SPIO</name>
<dbReference type="AlphaFoldDB" id="V5WG23"/>
<evidence type="ECO:0000256" key="1">
    <source>
        <dbReference type="SAM" id="MobiDB-lite"/>
    </source>
</evidence>
<dbReference type="RefSeq" id="WP_024267042.1">
    <property type="nucleotide sequence ID" value="NC_023035.1"/>
</dbReference>
<sequence>MAILKSRIMELELCYIGYTHDWVEYECSFRVNGEPIVRDEILFRDNESWGRQRRNYCKAQDYQYDHFIPMFRRVLRTEEVDYHITMDPDLGIQVFPEGTFPIFRPNAKKIIRGEKLQREHDERKRRKDAGEQFPDDTFAVIVFIDAFAFNGAGRYHRSGIWENLFVSRTTLERFVDELEEEYLQMCKENGIEPFTEPEEPQHPTVVHIDPEADDYPENLDNLFD</sequence>
<organism evidence="2 3">
    <name type="scientific">Salinispira pacifica</name>
    <dbReference type="NCBI Taxonomy" id="1307761"/>
    <lineage>
        <taxon>Bacteria</taxon>
        <taxon>Pseudomonadati</taxon>
        <taxon>Spirochaetota</taxon>
        <taxon>Spirochaetia</taxon>
        <taxon>Spirochaetales</taxon>
        <taxon>Spirochaetaceae</taxon>
        <taxon>Salinispira</taxon>
    </lineage>
</organism>
<dbReference type="KEGG" id="slr:L21SP2_0684"/>
<dbReference type="EMBL" id="CP006939">
    <property type="protein sequence ID" value="AHC14111.1"/>
    <property type="molecule type" value="Genomic_DNA"/>
</dbReference>
<accession>V5WG23</accession>
<proteinExistence type="predicted"/>
<keyword evidence="3" id="KW-1185">Reference proteome</keyword>
<reference evidence="2 3" key="1">
    <citation type="journal article" date="2015" name="Stand. Genomic Sci.">
        <title>Complete genome sequence and description of Salinispira pacifica gen. nov., sp. nov., a novel spirochaete isolated form a hypersaline microbial mat.</title>
        <authorList>
            <person name="Ben Hania W."/>
            <person name="Joseph M."/>
            <person name="Schumann P."/>
            <person name="Bunk B."/>
            <person name="Fiebig A."/>
            <person name="Sproer C."/>
            <person name="Klenk H.P."/>
            <person name="Fardeau M.L."/>
            <person name="Spring S."/>
        </authorList>
    </citation>
    <scope>NUCLEOTIDE SEQUENCE [LARGE SCALE GENOMIC DNA]</scope>
    <source>
        <strain evidence="2 3">L21-RPul-D2</strain>
    </source>
</reference>
<evidence type="ECO:0000313" key="2">
    <source>
        <dbReference type="EMBL" id="AHC14111.1"/>
    </source>
</evidence>
<evidence type="ECO:0000313" key="3">
    <source>
        <dbReference type="Proteomes" id="UP000018680"/>
    </source>
</evidence>
<feature type="region of interest" description="Disordered" evidence="1">
    <location>
        <begin position="192"/>
        <end position="224"/>
    </location>
</feature>
<gene>
    <name evidence="2" type="ORF">L21SP2_0684</name>
</gene>
<protein>
    <submittedName>
        <fullName evidence="2">Uncharacterized protein</fullName>
    </submittedName>
</protein>
<dbReference type="Proteomes" id="UP000018680">
    <property type="component" value="Chromosome"/>
</dbReference>
<dbReference type="PATRIC" id="fig|1307761.3.peg.684"/>